<proteinExistence type="predicted"/>
<evidence type="ECO:0000259" key="1">
    <source>
        <dbReference type="Pfam" id="PF16177"/>
    </source>
</evidence>
<dbReference type="EMBL" id="SOIZ01000400">
    <property type="protein sequence ID" value="TET58706.1"/>
    <property type="molecule type" value="Genomic_DNA"/>
</dbReference>
<organism evidence="2 3">
    <name type="scientific">Aerophobetes bacterium</name>
    <dbReference type="NCBI Taxonomy" id="2030807"/>
    <lineage>
        <taxon>Bacteria</taxon>
        <taxon>Candidatus Aerophobota</taxon>
    </lineage>
</organism>
<feature type="non-terminal residue" evidence="2">
    <location>
        <position position="66"/>
    </location>
</feature>
<sequence length="66" mass="7926">MSKKLIETLFQEERVFPPPESFRSSAHIQSDRVYEEAKRDSEGFWASAAEGLHWFRRWNKVLEWTP</sequence>
<comment type="caution">
    <text evidence="2">The sequence shown here is derived from an EMBL/GenBank/DDBJ whole genome shotgun (WGS) entry which is preliminary data.</text>
</comment>
<reference evidence="2 3" key="1">
    <citation type="submission" date="2019-03" db="EMBL/GenBank/DDBJ databases">
        <title>Metabolic potential of uncultured bacteria and archaea associated with petroleum seepage in deep-sea sediments.</title>
        <authorList>
            <person name="Dong X."/>
            <person name="Hubert C."/>
        </authorList>
    </citation>
    <scope>NUCLEOTIDE SEQUENCE [LARGE SCALE GENOMIC DNA]</scope>
    <source>
        <strain evidence="2">E29_bin52</strain>
    </source>
</reference>
<accession>A0A523VVB4</accession>
<evidence type="ECO:0000313" key="3">
    <source>
        <dbReference type="Proteomes" id="UP000319130"/>
    </source>
</evidence>
<dbReference type="AlphaFoldDB" id="A0A523VVB4"/>
<dbReference type="Proteomes" id="UP000319130">
    <property type="component" value="Unassembled WGS sequence"/>
</dbReference>
<dbReference type="InterPro" id="IPR032387">
    <property type="entry name" value="ACAS_N"/>
</dbReference>
<name>A0A523VVB4_UNCAE</name>
<dbReference type="Pfam" id="PF16177">
    <property type="entry name" value="ACAS_N"/>
    <property type="match status" value="1"/>
</dbReference>
<gene>
    <name evidence="2" type="ORF">E3J48_08605</name>
</gene>
<evidence type="ECO:0000313" key="2">
    <source>
        <dbReference type="EMBL" id="TET58706.1"/>
    </source>
</evidence>
<feature type="domain" description="Acetyl-coenzyme A synthetase N-terminal" evidence="1">
    <location>
        <begin position="31"/>
        <end position="64"/>
    </location>
</feature>
<protein>
    <submittedName>
        <fullName evidence="2">Acetyl-coenzyme A synthetase</fullName>
    </submittedName>
</protein>